<dbReference type="InterPro" id="IPR018912">
    <property type="entry name" value="DUF2478"/>
</dbReference>
<protein>
    <recommendedName>
        <fullName evidence="3">Nucleoside-triphosphatase THEP1</fullName>
    </recommendedName>
</protein>
<gene>
    <name evidence="1" type="ORF">SAMN05444851_3366</name>
</gene>
<name>A0A1I0RBT9_9RHOB</name>
<dbReference type="OrthoDB" id="5918880at2"/>
<organism evidence="1 2">
    <name type="scientific">Aliiroseovarius sediminilitoris</name>
    <dbReference type="NCBI Taxonomy" id="1173584"/>
    <lineage>
        <taxon>Bacteria</taxon>
        <taxon>Pseudomonadati</taxon>
        <taxon>Pseudomonadota</taxon>
        <taxon>Alphaproteobacteria</taxon>
        <taxon>Rhodobacterales</taxon>
        <taxon>Paracoccaceae</taxon>
        <taxon>Aliiroseovarius</taxon>
    </lineage>
</organism>
<evidence type="ECO:0000313" key="1">
    <source>
        <dbReference type="EMBL" id="SEW38180.1"/>
    </source>
</evidence>
<dbReference type="EMBL" id="FOJB01000003">
    <property type="protein sequence ID" value="SEW38180.1"/>
    <property type="molecule type" value="Genomic_DNA"/>
</dbReference>
<dbReference type="Pfam" id="PF10649">
    <property type="entry name" value="DUF2478"/>
    <property type="match status" value="1"/>
</dbReference>
<reference evidence="1 2" key="1">
    <citation type="submission" date="2016-10" db="EMBL/GenBank/DDBJ databases">
        <authorList>
            <person name="de Groot N.N."/>
        </authorList>
    </citation>
    <scope>NUCLEOTIDE SEQUENCE [LARGE SCALE GENOMIC DNA]</scope>
    <source>
        <strain evidence="1 2">DSM 29439</strain>
    </source>
</reference>
<evidence type="ECO:0008006" key="3">
    <source>
        <dbReference type="Google" id="ProtNLM"/>
    </source>
</evidence>
<sequence length="167" mass="17490">MRIAYITADGRGETDRLIAEAAATLEAEGFLLNGIVKVLQDQPAGSHHCDMDVRVLADNRTIRITQSLGAGSEGCRLNPEAIAEAVAAVDQASVNEADAFILNKFGPEEAEGRGFRAAIAAALEQDIPVLVGLGGGEASRKGFAEFVGDMAETLPADPDAILTWVRG</sequence>
<proteinExistence type="predicted"/>
<dbReference type="Proteomes" id="UP000199650">
    <property type="component" value="Unassembled WGS sequence"/>
</dbReference>
<evidence type="ECO:0000313" key="2">
    <source>
        <dbReference type="Proteomes" id="UP000199650"/>
    </source>
</evidence>
<dbReference type="RefSeq" id="WP_091433691.1">
    <property type="nucleotide sequence ID" value="NZ_FOJB01000003.1"/>
</dbReference>
<keyword evidence="2" id="KW-1185">Reference proteome</keyword>
<accession>A0A1I0RBT9</accession>
<dbReference type="STRING" id="1173584.SAMN05444851_3366"/>
<dbReference type="AlphaFoldDB" id="A0A1I0RBT9"/>